<dbReference type="PANTHER" id="PTHR31286:SF179">
    <property type="entry name" value="RNASE H TYPE-1 DOMAIN-CONTAINING PROTEIN"/>
    <property type="match status" value="1"/>
</dbReference>
<evidence type="ECO:0000313" key="3">
    <source>
        <dbReference type="Proteomes" id="UP001552299"/>
    </source>
</evidence>
<sequence length="485" mass="52878">MASNRLRDPSFLNGNSSRSFKDALAGSSLSSSSFPYLKISLHRGLPALLIFEAEINALTVPFEFALVGKFPNRRPSIDAIRKFFFNLKLNGECSVTVLNPRHVLIKLVDDLDYCRVFSYRSYFVNNCYMKLVKWSPTLDVKVDSPIIHIWISFPQLRPHLFSPRILHGLGSIFGRPLKTDNATSTGSRPSIARVLMVVMDEFPPYCAVCKSLGHSKLECRSLNHHLKTPPTINHPINVNVMPSSDCHNNIVCDEVLTTEAVVRNGGEVVLLTGNSEDVTVGAHTTHEEQENMATLVEGDVDCLNTDNLVSPNVALLEKADANLISDGLAVESSSYGFNVTHGAVAADPSSNDLNVVQGVLGNKLMNVGENELCEVNMKVVSIDFSELDPSVASPVMPTDLVMLVHSVGLGVSEQLVDVPVTLLSTKALYGHVGVRSGESVKAQIDWLGGSSSSPSEVDEDDVFEKGGVMRDTIVRVEPVAYRFIS</sequence>
<proteinExistence type="predicted"/>
<accession>A0ABD0U4A2</accession>
<dbReference type="EMBL" id="JANQDX010000018">
    <property type="protein sequence ID" value="KAL0906918.1"/>
    <property type="molecule type" value="Genomic_DNA"/>
</dbReference>
<comment type="caution">
    <text evidence="2">The sequence shown here is derived from an EMBL/GenBank/DDBJ whole genome shotgun (WGS) entry which is preliminary data.</text>
</comment>
<reference evidence="2 3" key="1">
    <citation type="journal article" date="2024" name="Plant Biotechnol. J.">
        <title>Dendrobium thyrsiflorum genome and its molecular insights into genes involved in important horticultural traits.</title>
        <authorList>
            <person name="Chen B."/>
            <person name="Wang J.Y."/>
            <person name="Zheng P.J."/>
            <person name="Li K.L."/>
            <person name="Liang Y.M."/>
            <person name="Chen X.F."/>
            <person name="Zhang C."/>
            <person name="Zhao X."/>
            <person name="He X."/>
            <person name="Zhang G.Q."/>
            <person name="Liu Z.J."/>
            <person name="Xu Q."/>
        </authorList>
    </citation>
    <scope>NUCLEOTIDE SEQUENCE [LARGE SCALE GENOMIC DNA]</scope>
    <source>
        <strain evidence="2">GZMU011</strain>
    </source>
</reference>
<dbReference type="Proteomes" id="UP001552299">
    <property type="component" value="Unassembled WGS sequence"/>
</dbReference>
<dbReference type="PANTHER" id="PTHR31286">
    <property type="entry name" value="GLYCINE-RICH CELL WALL STRUCTURAL PROTEIN 1.8-LIKE"/>
    <property type="match status" value="1"/>
</dbReference>
<gene>
    <name evidence="2" type="ORF">M5K25_025450</name>
</gene>
<dbReference type="InterPro" id="IPR025558">
    <property type="entry name" value="DUF4283"/>
</dbReference>
<dbReference type="AlphaFoldDB" id="A0ABD0U4A2"/>
<evidence type="ECO:0000259" key="1">
    <source>
        <dbReference type="Pfam" id="PF14111"/>
    </source>
</evidence>
<keyword evidence="3" id="KW-1185">Reference proteome</keyword>
<name>A0ABD0U4A2_DENTH</name>
<evidence type="ECO:0000313" key="2">
    <source>
        <dbReference type="EMBL" id="KAL0906918.1"/>
    </source>
</evidence>
<organism evidence="2 3">
    <name type="scientific">Dendrobium thyrsiflorum</name>
    <name type="common">Pinecone-like raceme dendrobium</name>
    <name type="synonym">Orchid</name>
    <dbReference type="NCBI Taxonomy" id="117978"/>
    <lineage>
        <taxon>Eukaryota</taxon>
        <taxon>Viridiplantae</taxon>
        <taxon>Streptophyta</taxon>
        <taxon>Embryophyta</taxon>
        <taxon>Tracheophyta</taxon>
        <taxon>Spermatophyta</taxon>
        <taxon>Magnoliopsida</taxon>
        <taxon>Liliopsida</taxon>
        <taxon>Asparagales</taxon>
        <taxon>Orchidaceae</taxon>
        <taxon>Epidendroideae</taxon>
        <taxon>Malaxideae</taxon>
        <taxon>Dendrobiinae</taxon>
        <taxon>Dendrobium</taxon>
    </lineage>
</organism>
<feature type="domain" description="DUF4283" evidence="1">
    <location>
        <begin position="62"/>
        <end position="140"/>
    </location>
</feature>
<dbReference type="InterPro" id="IPR040256">
    <property type="entry name" value="At4g02000-like"/>
</dbReference>
<protein>
    <recommendedName>
        <fullName evidence="1">DUF4283 domain-containing protein</fullName>
    </recommendedName>
</protein>
<dbReference type="Pfam" id="PF14111">
    <property type="entry name" value="DUF4283"/>
    <property type="match status" value="1"/>
</dbReference>